<evidence type="ECO:0000256" key="1">
    <source>
        <dbReference type="SAM" id="MobiDB-lite"/>
    </source>
</evidence>
<gene>
    <name evidence="2" type="ORF">GCM10010430_02200</name>
</gene>
<reference evidence="2 3" key="1">
    <citation type="journal article" date="2019" name="Int. J. Syst. Evol. Microbiol.">
        <title>The Global Catalogue of Microorganisms (GCM) 10K type strain sequencing project: providing services to taxonomists for standard genome sequencing and annotation.</title>
        <authorList>
            <consortium name="The Broad Institute Genomics Platform"/>
            <consortium name="The Broad Institute Genome Sequencing Center for Infectious Disease"/>
            <person name="Wu L."/>
            <person name="Ma J."/>
        </authorList>
    </citation>
    <scope>NUCLEOTIDE SEQUENCE [LARGE SCALE GENOMIC DNA]</scope>
    <source>
        <strain evidence="2 3">JCM 7356</strain>
    </source>
</reference>
<dbReference type="Proteomes" id="UP001500305">
    <property type="component" value="Unassembled WGS sequence"/>
</dbReference>
<dbReference type="EMBL" id="BAAATR010000001">
    <property type="protein sequence ID" value="GAA2226631.1"/>
    <property type="molecule type" value="Genomic_DNA"/>
</dbReference>
<feature type="compositionally biased region" description="Low complexity" evidence="1">
    <location>
        <begin position="11"/>
        <end position="28"/>
    </location>
</feature>
<feature type="compositionally biased region" description="Low complexity" evidence="1">
    <location>
        <begin position="99"/>
        <end position="110"/>
    </location>
</feature>
<accession>A0ABN3DBZ7</accession>
<evidence type="ECO:0000313" key="2">
    <source>
        <dbReference type="EMBL" id="GAA2226631.1"/>
    </source>
</evidence>
<feature type="compositionally biased region" description="Pro residues" evidence="1">
    <location>
        <begin position="1"/>
        <end position="10"/>
    </location>
</feature>
<comment type="caution">
    <text evidence="2">The sequence shown here is derived from an EMBL/GenBank/DDBJ whole genome shotgun (WGS) entry which is preliminary data.</text>
</comment>
<evidence type="ECO:0000313" key="3">
    <source>
        <dbReference type="Proteomes" id="UP001500305"/>
    </source>
</evidence>
<feature type="region of interest" description="Disordered" evidence="1">
    <location>
        <begin position="86"/>
        <end position="119"/>
    </location>
</feature>
<organism evidence="2 3">
    <name type="scientific">Kitasatospora cystarginea</name>
    <dbReference type="NCBI Taxonomy" id="58350"/>
    <lineage>
        <taxon>Bacteria</taxon>
        <taxon>Bacillati</taxon>
        <taxon>Actinomycetota</taxon>
        <taxon>Actinomycetes</taxon>
        <taxon>Kitasatosporales</taxon>
        <taxon>Streptomycetaceae</taxon>
        <taxon>Kitasatospora</taxon>
    </lineage>
</organism>
<protein>
    <submittedName>
        <fullName evidence="2">Uncharacterized protein</fullName>
    </submittedName>
</protein>
<keyword evidence="3" id="KW-1185">Reference proteome</keyword>
<proteinExistence type="predicted"/>
<sequence>MGPADIPPGPASRQAASSGRSRSGAAAPCTASAVGSDRLLAGPSEPSGDRAGKKATRPPSNWSACAAYSTVQPGEPAPSAARVSWRELCGGPGTGSKPASRQASTTRSTSGGLFWRAVR</sequence>
<feature type="region of interest" description="Disordered" evidence="1">
    <location>
        <begin position="1"/>
        <end position="61"/>
    </location>
</feature>
<name>A0ABN3DBZ7_9ACTN</name>